<dbReference type="SFLD" id="SFLDG00358">
    <property type="entry name" value="Main_(cytGST)"/>
    <property type="match status" value="1"/>
</dbReference>
<dbReference type="Proteomes" id="UP000006322">
    <property type="component" value="Unassembled WGS sequence"/>
</dbReference>
<protein>
    <submittedName>
        <fullName evidence="3">Glutathione S-transferase 2</fullName>
    </submittedName>
</protein>
<dbReference type="AlphaFoldDB" id="K6ZZQ4"/>
<dbReference type="PANTHER" id="PTHR43968:SF6">
    <property type="entry name" value="GLUTATHIONE S-TRANSFERASE OMEGA"/>
    <property type="match status" value="1"/>
</dbReference>
<dbReference type="InterPro" id="IPR036249">
    <property type="entry name" value="Thioredoxin-like_sf"/>
</dbReference>
<dbReference type="OrthoDB" id="5740960at2"/>
<organism evidence="3 4">
    <name type="scientific">Paraglaciecola polaris LMG 21857</name>
    <dbReference type="NCBI Taxonomy" id="1129793"/>
    <lineage>
        <taxon>Bacteria</taxon>
        <taxon>Pseudomonadati</taxon>
        <taxon>Pseudomonadota</taxon>
        <taxon>Gammaproteobacteria</taxon>
        <taxon>Alteromonadales</taxon>
        <taxon>Alteromonadaceae</taxon>
        <taxon>Paraglaciecola</taxon>
    </lineage>
</organism>
<dbReference type="PROSITE" id="PS50404">
    <property type="entry name" value="GST_NTER"/>
    <property type="match status" value="1"/>
</dbReference>
<keyword evidence="4" id="KW-1185">Reference proteome</keyword>
<dbReference type="InterPro" id="IPR050983">
    <property type="entry name" value="GST_Omega/HSP26"/>
</dbReference>
<dbReference type="SFLD" id="SFLDS00019">
    <property type="entry name" value="Glutathione_Transferase_(cytos"/>
    <property type="match status" value="1"/>
</dbReference>
<dbReference type="Pfam" id="PF00043">
    <property type="entry name" value="GST_C"/>
    <property type="match status" value="1"/>
</dbReference>
<dbReference type="InterPro" id="IPR036282">
    <property type="entry name" value="Glutathione-S-Trfase_C_sf"/>
</dbReference>
<dbReference type="SUPFAM" id="SSF47616">
    <property type="entry name" value="GST C-terminal domain-like"/>
    <property type="match status" value="1"/>
</dbReference>
<dbReference type="InterPro" id="IPR004046">
    <property type="entry name" value="GST_C"/>
</dbReference>
<sequence>MLDLYHHGSSVCAAKVRFALAEKQVQVDNAHYIDILKGEQFTEDYRKINPKAVVPSLVHDGLIINESTVICEYLDEVFPGPSLKPEGAYEKTLMRIWTKAVDEQLHPACGELTFVCCHRFIVQRLGKEKMQEFLSSTPDQSVTSKWKERKKQIVLMGFDAPGIEDTIRLYDGYLSKMEETLKNHTWLAGETFSLADIGLTPYVNRLDMLNMSGMWENGRLPHVADWFSRIKQRPDFKAAFLDWCPADLTEDLATFGVQTWPDVKRIIGMA</sequence>
<dbReference type="InterPro" id="IPR040079">
    <property type="entry name" value="Glutathione_S-Trfase"/>
</dbReference>
<evidence type="ECO:0000313" key="3">
    <source>
        <dbReference type="EMBL" id="GAC34218.1"/>
    </source>
</evidence>
<dbReference type="PANTHER" id="PTHR43968">
    <property type="match status" value="1"/>
</dbReference>
<accession>K6ZZQ4</accession>
<dbReference type="Gene3D" id="3.40.30.10">
    <property type="entry name" value="Glutaredoxin"/>
    <property type="match status" value="1"/>
</dbReference>
<dbReference type="InterPro" id="IPR004045">
    <property type="entry name" value="Glutathione_S-Trfase_N"/>
</dbReference>
<dbReference type="GO" id="GO:0005737">
    <property type="term" value="C:cytoplasm"/>
    <property type="evidence" value="ECO:0007669"/>
    <property type="project" value="TreeGrafter"/>
</dbReference>
<comment type="caution">
    <text evidence="3">The sequence shown here is derived from an EMBL/GenBank/DDBJ whole genome shotgun (WGS) entry which is preliminary data.</text>
</comment>
<dbReference type="Pfam" id="PF13417">
    <property type="entry name" value="GST_N_3"/>
    <property type="match status" value="1"/>
</dbReference>
<dbReference type="RefSeq" id="WP_007105984.1">
    <property type="nucleotide sequence ID" value="NZ_BAER01000096.1"/>
</dbReference>
<proteinExistence type="predicted"/>
<dbReference type="Gene3D" id="1.20.1050.10">
    <property type="match status" value="1"/>
</dbReference>
<reference evidence="4" key="1">
    <citation type="journal article" date="2014" name="Environ. Microbiol.">
        <title>Comparative genomics of the marine bacterial genus Glaciecola reveals the high degree of genomic diversity and genomic characteristic for cold adaptation.</title>
        <authorList>
            <person name="Qin Q.L."/>
            <person name="Xie B.B."/>
            <person name="Yu Y."/>
            <person name="Shu Y.L."/>
            <person name="Rong J.C."/>
            <person name="Zhang Y.J."/>
            <person name="Zhao D.L."/>
            <person name="Chen X.L."/>
            <person name="Zhang X.Y."/>
            <person name="Chen B."/>
            <person name="Zhou B.C."/>
            <person name="Zhang Y.Z."/>
        </authorList>
    </citation>
    <scope>NUCLEOTIDE SEQUENCE [LARGE SCALE GENOMIC DNA]</scope>
    <source>
        <strain evidence="4">LMG 21857</strain>
    </source>
</reference>
<keyword evidence="3" id="KW-0808">Transferase</keyword>
<feature type="domain" description="GST N-terminal" evidence="1">
    <location>
        <begin position="1"/>
        <end position="82"/>
    </location>
</feature>
<name>K6ZZQ4_9ALTE</name>
<dbReference type="STRING" id="1129793.GPLA_3329"/>
<dbReference type="SUPFAM" id="SSF52833">
    <property type="entry name" value="Thioredoxin-like"/>
    <property type="match status" value="1"/>
</dbReference>
<dbReference type="InterPro" id="IPR010987">
    <property type="entry name" value="Glutathione-S-Trfase_C-like"/>
</dbReference>
<evidence type="ECO:0000259" key="1">
    <source>
        <dbReference type="PROSITE" id="PS50404"/>
    </source>
</evidence>
<evidence type="ECO:0000259" key="2">
    <source>
        <dbReference type="PROSITE" id="PS50405"/>
    </source>
</evidence>
<dbReference type="EMBL" id="BAER01000096">
    <property type="protein sequence ID" value="GAC34218.1"/>
    <property type="molecule type" value="Genomic_DNA"/>
</dbReference>
<dbReference type="PROSITE" id="PS50405">
    <property type="entry name" value="GST_CTER"/>
    <property type="match status" value="1"/>
</dbReference>
<feature type="domain" description="GST C-terminal" evidence="2">
    <location>
        <begin position="87"/>
        <end position="255"/>
    </location>
</feature>
<evidence type="ECO:0000313" key="4">
    <source>
        <dbReference type="Proteomes" id="UP000006322"/>
    </source>
</evidence>
<dbReference type="GO" id="GO:0016740">
    <property type="term" value="F:transferase activity"/>
    <property type="evidence" value="ECO:0007669"/>
    <property type="project" value="UniProtKB-KW"/>
</dbReference>
<gene>
    <name evidence="3" type="ORF">GPLA_3329</name>
</gene>